<evidence type="ECO:0000313" key="1">
    <source>
        <dbReference type="EMBL" id="BBO86268.1"/>
    </source>
</evidence>
<dbReference type="Proteomes" id="UP000425960">
    <property type="component" value="Chromosome"/>
</dbReference>
<proteinExistence type="predicted"/>
<gene>
    <name evidence="1" type="ORF">DSCO28_68340</name>
</gene>
<evidence type="ECO:0000313" key="2">
    <source>
        <dbReference type="Proteomes" id="UP000425960"/>
    </source>
</evidence>
<accession>A0A5K8A1M2</accession>
<dbReference type="KEGG" id="dov:DSCO28_68340"/>
<name>A0A5K8A1M2_9BACT</name>
<protein>
    <submittedName>
        <fullName evidence="1">Uncharacterized protein</fullName>
    </submittedName>
</protein>
<dbReference type="EMBL" id="AP021876">
    <property type="protein sequence ID" value="BBO86268.1"/>
    <property type="molecule type" value="Genomic_DNA"/>
</dbReference>
<sequence>MLSDHSTQCNEKNSIPAPCENVISMNPYWGMDIVQNAVKSSLRAISISAAHTNPQMKTVREVKEKYGARV</sequence>
<reference evidence="1 2" key="1">
    <citation type="submission" date="2019-11" db="EMBL/GenBank/DDBJ databases">
        <title>Comparative genomics of hydrocarbon-degrading Desulfosarcina strains.</title>
        <authorList>
            <person name="Watanabe M."/>
            <person name="Kojima H."/>
            <person name="Fukui M."/>
        </authorList>
    </citation>
    <scope>NUCLEOTIDE SEQUENCE [LARGE SCALE GENOMIC DNA]</scope>
    <source>
        <strain evidence="1 2">28bB2T</strain>
    </source>
</reference>
<dbReference type="AlphaFoldDB" id="A0A5K8A1M2"/>
<organism evidence="1 2">
    <name type="scientific">Desulfosarcina ovata subsp. sediminis</name>
    <dbReference type="NCBI Taxonomy" id="885957"/>
    <lineage>
        <taxon>Bacteria</taxon>
        <taxon>Pseudomonadati</taxon>
        <taxon>Thermodesulfobacteriota</taxon>
        <taxon>Desulfobacteria</taxon>
        <taxon>Desulfobacterales</taxon>
        <taxon>Desulfosarcinaceae</taxon>
        <taxon>Desulfosarcina</taxon>
    </lineage>
</organism>